<dbReference type="EMBL" id="VJMH01000108">
    <property type="protein sequence ID" value="KAF0718923.1"/>
    <property type="molecule type" value="Genomic_DNA"/>
</dbReference>
<feature type="transmembrane region" description="Helical" evidence="5">
    <location>
        <begin position="461"/>
        <end position="484"/>
    </location>
</feature>
<protein>
    <recommendedName>
        <fullName evidence="3 5">Squalene synthase</fullName>
        <shortName evidence="5">SQS</shortName>
        <shortName evidence="5">SS</shortName>
        <ecNumber evidence="3 5">2.5.1.21</ecNumber>
    </recommendedName>
</protein>
<evidence type="ECO:0000313" key="7">
    <source>
        <dbReference type="EMBL" id="KAF0718923.1"/>
    </source>
</evidence>
<dbReference type="InterPro" id="IPR044844">
    <property type="entry name" value="Trans_IPPS_euk-type"/>
</dbReference>
<evidence type="ECO:0000313" key="8">
    <source>
        <dbReference type="EMBL" id="VFT78601.1"/>
    </source>
</evidence>
<dbReference type="GO" id="GO:0051996">
    <property type="term" value="F:squalene synthase [NAD(P)H] activity"/>
    <property type="evidence" value="ECO:0007669"/>
    <property type="project" value="UniProtKB-UniRule"/>
</dbReference>
<dbReference type="GO" id="GO:0055056">
    <property type="term" value="F:D-glucose transmembrane transporter activity"/>
    <property type="evidence" value="ECO:0007669"/>
    <property type="project" value="UniProtKB-UniRule"/>
</dbReference>
<comment type="function">
    <text evidence="5">Catalyzes the condensation of 2 farnesyl pyrophosphate (FPP) moieties to form squalene.</text>
</comment>
<feature type="transmembrane region" description="Helical" evidence="5">
    <location>
        <begin position="490"/>
        <end position="516"/>
    </location>
</feature>
<dbReference type="InterPro" id="IPR033904">
    <property type="entry name" value="Trans_IPPS_HH"/>
</dbReference>
<reference evidence="7" key="2">
    <citation type="submission" date="2019-06" db="EMBL/GenBank/DDBJ databases">
        <title>Genomics analysis of Aphanomyces spp. identifies a new class of oomycete effector associated with host adaptation.</title>
        <authorList>
            <person name="Gaulin E."/>
        </authorList>
    </citation>
    <scope>NUCLEOTIDE SEQUENCE</scope>
    <source>
        <strain evidence="7">CBS 578.67</strain>
    </source>
</reference>
<dbReference type="SUPFAM" id="SSF48576">
    <property type="entry name" value="Terpenoid synthases"/>
    <property type="match status" value="1"/>
</dbReference>
<feature type="chain" id="PRO_5033828548" description="Squalene synthase" evidence="6">
    <location>
        <begin position="16"/>
        <end position="527"/>
    </location>
</feature>
<dbReference type="PANTHER" id="PTHR11626:SF2">
    <property type="entry name" value="SQUALENE SYNTHASE"/>
    <property type="match status" value="1"/>
</dbReference>
<comment type="catalytic activity">
    <reaction evidence="5">
        <text>2 (2E,6E)-farnesyl diphosphate + NADPH + H(+) = squalene + 2 diphosphate + NADP(+)</text>
        <dbReference type="Rhea" id="RHEA:32295"/>
        <dbReference type="ChEBI" id="CHEBI:15378"/>
        <dbReference type="ChEBI" id="CHEBI:15440"/>
        <dbReference type="ChEBI" id="CHEBI:33019"/>
        <dbReference type="ChEBI" id="CHEBI:57783"/>
        <dbReference type="ChEBI" id="CHEBI:58349"/>
        <dbReference type="ChEBI" id="CHEBI:175763"/>
        <dbReference type="EC" id="2.5.1.21"/>
    </reaction>
</comment>
<dbReference type="GO" id="GO:0045338">
    <property type="term" value="P:farnesyl diphosphate metabolic process"/>
    <property type="evidence" value="ECO:0007669"/>
    <property type="project" value="InterPro"/>
</dbReference>
<comment type="pathway">
    <text evidence="5">Terpene metabolism; lanosterol biosynthesis; lanosterol from farnesyl diphosphate: step 1/3.</text>
</comment>
<dbReference type="Gene3D" id="1.10.600.10">
    <property type="entry name" value="Farnesyl Diphosphate Synthase"/>
    <property type="match status" value="1"/>
</dbReference>
<feature type="signal peptide" evidence="6">
    <location>
        <begin position="1"/>
        <end position="15"/>
    </location>
</feature>
<proteinExistence type="inferred from homology"/>
<dbReference type="InterPro" id="IPR008949">
    <property type="entry name" value="Isoprenoid_synthase_dom_sf"/>
</dbReference>
<keyword evidence="9" id="KW-1185">Reference proteome</keyword>
<evidence type="ECO:0000256" key="6">
    <source>
        <dbReference type="SAM" id="SignalP"/>
    </source>
</evidence>
<keyword evidence="6" id="KW-0732">Signal</keyword>
<dbReference type="PANTHER" id="PTHR11626">
    <property type="entry name" value="FARNESYL-DIPHOSPHATE FARNESYLTRANSFERASE"/>
    <property type="match status" value="1"/>
</dbReference>
<dbReference type="PROSITE" id="PS01045">
    <property type="entry name" value="SQUALEN_PHYTOEN_SYN_2"/>
    <property type="match status" value="1"/>
</dbReference>
<dbReference type="InterPro" id="IPR019845">
    <property type="entry name" value="Squalene/phytoene_synthase_CS"/>
</dbReference>
<reference evidence="8 9" key="1">
    <citation type="submission" date="2019-03" db="EMBL/GenBank/DDBJ databases">
        <authorList>
            <person name="Gaulin E."/>
            <person name="Dumas B."/>
        </authorList>
    </citation>
    <scope>NUCLEOTIDE SEQUENCE [LARGE SCALE GENOMIC DNA]</scope>
    <source>
        <strain evidence="8">CBS 568.67</strain>
    </source>
</reference>
<name>A0A485K648_9STRA</name>
<dbReference type="InterPro" id="IPR006449">
    <property type="entry name" value="Squal_synth-like"/>
</dbReference>
<dbReference type="UniPathway" id="UPA00767">
    <property type="reaction ID" value="UER00751"/>
</dbReference>
<dbReference type="EMBL" id="CAADRA010000108">
    <property type="protein sequence ID" value="VFT78601.1"/>
    <property type="molecule type" value="Genomic_DNA"/>
</dbReference>
<dbReference type="FunFam" id="1.10.600.10:FF:000023">
    <property type="entry name" value="Squalene synthase"/>
    <property type="match status" value="1"/>
</dbReference>
<dbReference type="Pfam" id="PF00494">
    <property type="entry name" value="SQS_PSY"/>
    <property type="match status" value="1"/>
</dbReference>
<keyword evidence="5" id="KW-0812">Transmembrane</keyword>
<organism evidence="8 9">
    <name type="scientific">Aphanomyces stellatus</name>
    <dbReference type="NCBI Taxonomy" id="120398"/>
    <lineage>
        <taxon>Eukaryota</taxon>
        <taxon>Sar</taxon>
        <taxon>Stramenopiles</taxon>
        <taxon>Oomycota</taxon>
        <taxon>Saprolegniomycetes</taxon>
        <taxon>Saprolegniales</taxon>
        <taxon>Verrucalvaceae</taxon>
        <taxon>Aphanomyces</taxon>
    </lineage>
</organism>
<dbReference type="AlphaFoldDB" id="A0A485K648"/>
<comment type="similarity">
    <text evidence="2 5">Belongs to the phytoene/squalene synthase family.</text>
</comment>
<dbReference type="SFLD" id="SFLDG01018">
    <property type="entry name" value="Squalene/Phytoene_Synthase_Lik"/>
    <property type="match status" value="1"/>
</dbReference>
<feature type="transmembrane region" description="Helical" evidence="5">
    <location>
        <begin position="27"/>
        <end position="53"/>
    </location>
</feature>
<keyword evidence="4 5" id="KW-0808">Transferase</keyword>
<dbReference type="PROSITE" id="PS01044">
    <property type="entry name" value="SQUALEN_PHYTOEN_SYN_1"/>
    <property type="match status" value="1"/>
</dbReference>
<comment type="caution">
    <text evidence="5">Lacks conserved residue(s) required for the propagation of feature annotation.</text>
</comment>
<sequence>MMIVLAVSVLLAVESFREGLQDAFSTLSIVFFENMTLVLASVVVGVILVKLLVPSAGKDDSKKQGAYGSIPIHKDSLMVQLSYPWEVLAAVNMLWKQKVVNKVFGSSKLPKMNADDTWCFKMVKKVSRSFAMVIVNLPSELRLSICVFYLALRALDTIEDDMKRIDSKTKIEMLQNFYKQLADTNLSINGIGEGDEATVLEQAAFMNRSLASLPKSHQEVIVDITKKMGAGMAEFVEVDMGQGTVRTADYDKYCYYVAGLVGEGLSRLFSASELEAPSVGKLTALSNSMGSFLQKVNIIRDYLEDFVEGRTFWPQEVWKKHMGNLGDMRDPAKESKSLECLNEMVFDALRHVPDCMEYLSGIHHPDVFFFCAMPQVMAVATLAKLYNNPKVFTGVVKIRKGTAAFLMEYSTSMPKVRGLFSNYIQEIQCNGDHSPERRATLVKVLESIHDDRLEMPNMSGIAFVAFLTLVASGVYLFAATGFQLPPLTDYVNVAMLAVFFGSVAALLSLGFSPLAFHEAEAVRKTSD</sequence>
<dbReference type="SFLD" id="SFLDS00005">
    <property type="entry name" value="Isoprenoid_Synthase_Type_I"/>
    <property type="match status" value="1"/>
</dbReference>
<comment type="cofactor">
    <cofactor evidence="1 5">
        <name>Mg(2+)</name>
        <dbReference type="ChEBI" id="CHEBI:18420"/>
    </cofactor>
</comment>
<evidence type="ECO:0000256" key="5">
    <source>
        <dbReference type="RuleBase" id="RU368088"/>
    </source>
</evidence>
<keyword evidence="5" id="KW-1133">Transmembrane helix</keyword>
<dbReference type="GO" id="GO:0005789">
    <property type="term" value="C:endoplasmic reticulum membrane"/>
    <property type="evidence" value="ECO:0007669"/>
    <property type="project" value="TreeGrafter"/>
</dbReference>
<gene>
    <name evidence="8" type="primary">Aste57867_1384</name>
    <name evidence="7" type="ORF">As57867_001383</name>
    <name evidence="8" type="ORF">ASTE57867_1384</name>
</gene>
<comment type="catalytic activity">
    <reaction evidence="5">
        <text>2 (2E,6E)-farnesyl diphosphate + NADH + H(+) = squalene + 2 diphosphate + NAD(+)</text>
        <dbReference type="Rhea" id="RHEA:32299"/>
        <dbReference type="ChEBI" id="CHEBI:15378"/>
        <dbReference type="ChEBI" id="CHEBI:15440"/>
        <dbReference type="ChEBI" id="CHEBI:33019"/>
        <dbReference type="ChEBI" id="CHEBI:57540"/>
        <dbReference type="ChEBI" id="CHEBI:57945"/>
        <dbReference type="ChEBI" id="CHEBI:175763"/>
        <dbReference type="EC" id="2.5.1.21"/>
    </reaction>
</comment>
<evidence type="ECO:0000256" key="2">
    <source>
        <dbReference type="ARBA" id="ARBA00006251"/>
    </source>
</evidence>
<evidence type="ECO:0000313" key="9">
    <source>
        <dbReference type="Proteomes" id="UP000332933"/>
    </source>
</evidence>
<dbReference type="InterPro" id="IPR002060">
    <property type="entry name" value="Squ/phyt_synthse"/>
</dbReference>
<dbReference type="EC" id="2.5.1.21" evidence="3 5"/>
<evidence type="ECO:0000256" key="3">
    <source>
        <dbReference type="ARBA" id="ARBA00012373"/>
    </source>
</evidence>
<evidence type="ECO:0000256" key="1">
    <source>
        <dbReference type="ARBA" id="ARBA00001946"/>
    </source>
</evidence>
<dbReference type="Proteomes" id="UP000332933">
    <property type="component" value="Unassembled WGS sequence"/>
</dbReference>
<dbReference type="CDD" id="cd00683">
    <property type="entry name" value="Trans_IPPS_HH"/>
    <property type="match status" value="1"/>
</dbReference>
<dbReference type="OrthoDB" id="510307at2759"/>
<keyword evidence="5" id="KW-0472">Membrane</keyword>
<dbReference type="NCBIfam" id="TIGR01559">
    <property type="entry name" value="squal_synth"/>
    <property type="match status" value="1"/>
</dbReference>
<dbReference type="GO" id="GO:0008610">
    <property type="term" value="P:lipid biosynthetic process"/>
    <property type="evidence" value="ECO:0007669"/>
    <property type="project" value="InterPro"/>
</dbReference>
<accession>A0A485K648</accession>
<evidence type="ECO:0000256" key="4">
    <source>
        <dbReference type="ARBA" id="ARBA00022679"/>
    </source>
</evidence>